<keyword evidence="8" id="KW-0472">Membrane</keyword>
<proteinExistence type="inferred from homology"/>
<comment type="similarity">
    <text evidence="2">Belongs to the complex I NDUFA5 subunit family.</text>
</comment>
<dbReference type="InterPro" id="IPR006806">
    <property type="entry name" value="NDUFA5"/>
</dbReference>
<dbReference type="GO" id="GO:0022904">
    <property type="term" value="P:respiratory electron transport chain"/>
    <property type="evidence" value="ECO:0007669"/>
    <property type="project" value="InterPro"/>
</dbReference>
<dbReference type="PANTHER" id="PTHR12653">
    <property type="entry name" value="NADH-UBIQUINONE OXIDOREDUCTASE 13 KD-B SUBUNIT"/>
    <property type="match status" value="1"/>
</dbReference>
<evidence type="ECO:0000256" key="5">
    <source>
        <dbReference type="ARBA" id="ARBA00022792"/>
    </source>
</evidence>
<protein>
    <submittedName>
        <fullName evidence="9">Uncharacterized protein</fullName>
    </submittedName>
</protein>
<evidence type="ECO:0000256" key="6">
    <source>
        <dbReference type="ARBA" id="ARBA00022982"/>
    </source>
</evidence>
<sequence>MRHVLPTLWRAAAVAFQGHFKPLQQFCLYRPALTNAHRLHLRLCSEKASAASSAHPSAATYPVGMQPDPEAATKLLQVYDQTLRTLETLPADSVYRQNVEVVTRHRRGIVASAVDDRAAIERRIGVGHLEEVLEMARDELELVAHMKQWQPWQQSQDKAVPLQVLD</sequence>
<dbReference type="GO" id="GO:0005743">
    <property type="term" value="C:mitochondrial inner membrane"/>
    <property type="evidence" value="ECO:0007669"/>
    <property type="project" value="UniProtKB-SubCell"/>
</dbReference>
<evidence type="ECO:0000256" key="4">
    <source>
        <dbReference type="ARBA" id="ARBA00022660"/>
    </source>
</evidence>
<gene>
    <name evidence="9" type="ORF">CDCA_CDCA01G0374</name>
</gene>
<dbReference type="Proteomes" id="UP001301350">
    <property type="component" value="Unassembled WGS sequence"/>
</dbReference>
<keyword evidence="3" id="KW-0813">Transport</keyword>
<evidence type="ECO:0000313" key="9">
    <source>
        <dbReference type="EMBL" id="KAK4534349.1"/>
    </source>
</evidence>
<dbReference type="AlphaFoldDB" id="A0AAV9IQF0"/>
<organism evidence="9 10">
    <name type="scientific">Cyanidium caldarium</name>
    <name type="common">Red alga</name>
    <dbReference type="NCBI Taxonomy" id="2771"/>
    <lineage>
        <taxon>Eukaryota</taxon>
        <taxon>Rhodophyta</taxon>
        <taxon>Bangiophyceae</taxon>
        <taxon>Cyanidiales</taxon>
        <taxon>Cyanidiaceae</taxon>
        <taxon>Cyanidium</taxon>
    </lineage>
</organism>
<keyword evidence="5" id="KW-0999">Mitochondrion inner membrane</keyword>
<evidence type="ECO:0000256" key="7">
    <source>
        <dbReference type="ARBA" id="ARBA00023128"/>
    </source>
</evidence>
<evidence type="ECO:0000256" key="3">
    <source>
        <dbReference type="ARBA" id="ARBA00022448"/>
    </source>
</evidence>
<accession>A0AAV9IQF0</accession>
<comment type="caution">
    <text evidence="9">The sequence shown here is derived from an EMBL/GenBank/DDBJ whole genome shotgun (WGS) entry which is preliminary data.</text>
</comment>
<dbReference type="EMBL" id="JANCYW010000001">
    <property type="protein sequence ID" value="KAK4534349.1"/>
    <property type="molecule type" value="Genomic_DNA"/>
</dbReference>
<evidence type="ECO:0000313" key="10">
    <source>
        <dbReference type="Proteomes" id="UP001301350"/>
    </source>
</evidence>
<dbReference type="Pfam" id="PF04716">
    <property type="entry name" value="ETC_C1_NDUFA5"/>
    <property type="match status" value="1"/>
</dbReference>
<keyword evidence="7" id="KW-0496">Mitochondrion</keyword>
<keyword evidence="10" id="KW-1185">Reference proteome</keyword>
<evidence type="ECO:0000256" key="2">
    <source>
        <dbReference type="ARBA" id="ARBA00010261"/>
    </source>
</evidence>
<keyword evidence="4" id="KW-0679">Respiratory chain</keyword>
<evidence type="ECO:0000256" key="1">
    <source>
        <dbReference type="ARBA" id="ARBA00004443"/>
    </source>
</evidence>
<reference evidence="9 10" key="1">
    <citation type="submission" date="2022-07" db="EMBL/GenBank/DDBJ databases">
        <title>Genome-wide signatures of adaptation to extreme environments.</title>
        <authorList>
            <person name="Cho C.H."/>
            <person name="Yoon H.S."/>
        </authorList>
    </citation>
    <scope>NUCLEOTIDE SEQUENCE [LARGE SCALE GENOMIC DNA]</scope>
    <source>
        <strain evidence="9 10">DBV 063 E5</strain>
    </source>
</reference>
<dbReference type="PANTHER" id="PTHR12653:SF0">
    <property type="entry name" value="NADH DEHYDROGENASE [UBIQUINONE] 1 ALPHA SUBCOMPLEX SUBUNIT 5"/>
    <property type="match status" value="1"/>
</dbReference>
<evidence type="ECO:0000256" key="8">
    <source>
        <dbReference type="ARBA" id="ARBA00023136"/>
    </source>
</evidence>
<comment type="subcellular location">
    <subcellularLocation>
        <location evidence="1">Mitochondrion inner membrane</location>
        <topology evidence="1">Peripheral membrane protein</topology>
        <orientation evidence="1">Matrix side</orientation>
    </subcellularLocation>
</comment>
<keyword evidence="6" id="KW-0249">Electron transport</keyword>
<name>A0AAV9IQF0_CYACA</name>